<evidence type="ECO:0000313" key="4">
    <source>
        <dbReference type="RefSeq" id="XP_033460437.1"/>
    </source>
</evidence>
<feature type="region of interest" description="Disordered" evidence="1">
    <location>
        <begin position="160"/>
        <end position="196"/>
    </location>
</feature>
<feature type="chain" id="PRO_5026793159" evidence="2">
    <location>
        <begin position="24"/>
        <end position="323"/>
    </location>
</feature>
<evidence type="ECO:0000256" key="2">
    <source>
        <dbReference type="SAM" id="SignalP"/>
    </source>
</evidence>
<name>A0A6J3M5R7_9PEZI</name>
<sequence>MRYFAIPVLLCLSQLVIQGLATAERGSTERILYYSSYLAEGYLGVAPTIAPGCRGVHGRCSFDEFLSYVWEQSPNERTGRPTVSIFEGRPRHSNATPFKFTDQTARNLNDMIGRINGFKGGTINGNIDVERLMPGVGDFYDCLARAGNPISQGADYLEANREQRESDRQAAAKADADAEKIGGQEHEDQASRDARTARDARIKAYDELTKIVPFGKDTARVNYELRLKDMEIVKGKETKTSGGKRLSTLAEFLGLEQDQISEKGPNTANVAKSYDVFSSEKALAFRTEEQLDDALRRFAAIKGVPEHMKALESAKQALRGAGC</sequence>
<dbReference type="AlphaFoldDB" id="A0A6J3M5R7"/>
<dbReference type="Proteomes" id="UP000504637">
    <property type="component" value="Unplaced"/>
</dbReference>
<dbReference type="OrthoDB" id="5030330at2759"/>
<gene>
    <name evidence="4" type="ORF">K489DRAFT_430826</name>
</gene>
<organism evidence="4">
    <name type="scientific">Dissoconium aciculare CBS 342.82</name>
    <dbReference type="NCBI Taxonomy" id="1314786"/>
    <lineage>
        <taxon>Eukaryota</taxon>
        <taxon>Fungi</taxon>
        <taxon>Dikarya</taxon>
        <taxon>Ascomycota</taxon>
        <taxon>Pezizomycotina</taxon>
        <taxon>Dothideomycetes</taxon>
        <taxon>Dothideomycetidae</taxon>
        <taxon>Mycosphaerellales</taxon>
        <taxon>Dissoconiaceae</taxon>
        <taxon>Dissoconium</taxon>
    </lineage>
</organism>
<evidence type="ECO:0000313" key="3">
    <source>
        <dbReference type="Proteomes" id="UP000504637"/>
    </source>
</evidence>
<accession>A0A6J3M5R7</accession>
<dbReference type="GeneID" id="54366223"/>
<reference evidence="4" key="3">
    <citation type="submission" date="2025-08" db="UniProtKB">
        <authorList>
            <consortium name="RefSeq"/>
        </authorList>
    </citation>
    <scope>IDENTIFICATION</scope>
    <source>
        <strain evidence="4">CBS 342.82</strain>
    </source>
</reference>
<proteinExistence type="predicted"/>
<keyword evidence="2" id="KW-0732">Signal</keyword>
<reference evidence="4" key="2">
    <citation type="submission" date="2020-04" db="EMBL/GenBank/DDBJ databases">
        <authorList>
            <consortium name="NCBI Genome Project"/>
        </authorList>
    </citation>
    <scope>NUCLEOTIDE SEQUENCE</scope>
    <source>
        <strain evidence="4">CBS 342.82</strain>
    </source>
</reference>
<evidence type="ECO:0000256" key="1">
    <source>
        <dbReference type="SAM" id="MobiDB-lite"/>
    </source>
</evidence>
<protein>
    <submittedName>
        <fullName evidence="4">Uncharacterized protein</fullName>
    </submittedName>
</protein>
<dbReference type="RefSeq" id="XP_033460437.1">
    <property type="nucleotide sequence ID" value="XM_033608423.1"/>
</dbReference>
<reference evidence="4" key="1">
    <citation type="submission" date="2020-01" db="EMBL/GenBank/DDBJ databases">
        <authorList>
            <consortium name="DOE Joint Genome Institute"/>
            <person name="Haridas S."/>
            <person name="Albert R."/>
            <person name="Binder M."/>
            <person name="Bloem J."/>
            <person name="Labutti K."/>
            <person name="Salamov A."/>
            <person name="Andreopoulos B."/>
            <person name="Baker S.E."/>
            <person name="Barry K."/>
            <person name="Bills G."/>
            <person name="Bluhm B.H."/>
            <person name="Cannon C."/>
            <person name="Castanera R."/>
            <person name="Culley D.E."/>
            <person name="Daum C."/>
            <person name="Ezra D."/>
            <person name="Gonzalez J.B."/>
            <person name="Henrissat B."/>
            <person name="Kuo A."/>
            <person name="Liang C."/>
            <person name="Lipzen A."/>
            <person name="Lutzoni F."/>
            <person name="Magnuson J."/>
            <person name="Mondo S."/>
            <person name="Nolan M."/>
            <person name="Ohm R."/>
            <person name="Pangilinan J."/>
            <person name="Park H.-J."/>
            <person name="Ramirez L."/>
            <person name="Alfaro M."/>
            <person name="Sun H."/>
            <person name="Tritt A."/>
            <person name="Yoshinaga Y."/>
            <person name="Zwiers L.-H."/>
            <person name="Turgeon B.G."/>
            <person name="Goodwin S.B."/>
            <person name="Spatafora J.W."/>
            <person name="Crous P.W."/>
            <person name="Grigoriev I.V."/>
        </authorList>
    </citation>
    <scope>NUCLEOTIDE SEQUENCE</scope>
    <source>
        <strain evidence="4">CBS 342.82</strain>
    </source>
</reference>
<keyword evidence="3" id="KW-1185">Reference proteome</keyword>
<feature type="signal peptide" evidence="2">
    <location>
        <begin position="1"/>
        <end position="23"/>
    </location>
</feature>